<dbReference type="InParanoid" id="A0A4S2MY53"/>
<name>A0A4S2MY53_9PEZI</name>
<gene>
    <name evidence="2" type="ORF">EX30DRAFT_371301</name>
</gene>
<proteinExistence type="predicted"/>
<sequence length="162" mass="18516">MPLSSELPPPTSRAVNDVYDILHTLFFPSPQDHTEPILDSFVNTHDKVLGDDTVFSGRARIREAGVELDAVLRECRRLDEQRPGSPSQSNSEERISIDEVKRMRLRSRLHSQSQLPPSESHKKAEILKQVKDKRDQFDAEMKKAEEDALEEFKKGLRKAVVL</sequence>
<accession>A0A4S2MY53</accession>
<dbReference type="EMBL" id="ML220118">
    <property type="protein sequence ID" value="TGZ81678.1"/>
    <property type="molecule type" value="Genomic_DNA"/>
</dbReference>
<evidence type="ECO:0000313" key="3">
    <source>
        <dbReference type="Proteomes" id="UP000298138"/>
    </source>
</evidence>
<dbReference type="AlphaFoldDB" id="A0A4S2MY53"/>
<dbReference type="OrthoDB" id="5401853at2759"/>
<organism evidence="2 3">
    <name type="scientific">Ascodesmis nigricans</name>
    <dbReference type="NCBI Taxonomy" id="341454"/>
    <lineage>
        <taxon>Eukaryota</taxon>
        <taxon>Fungi</taxon>
        <taxon>Dikarya</taxon>
        <taxon>Ascomycota</taxon>
        <taxon>Pezizomycotina</taxon>
        <taxon>Pezizomycetes</taxon>
        <taxon>Pezizales</taxon>
        <taxon>Ascodesmidaceae</taxon>
        <taxon>Ascodesmis</taxon>
    </lineage>
</organism>
<evidence type="ECO:0000256" key="1">
    <source>
        <dbReference type="SAM" id="MobiDB-lite"/>
    </source>
</evidence>
<feature type="region of interest" description="Disordered" evidence="1">
    <location>
        <begin position="78"/>
        <end position="127"/>
    </location>
</feature>
<dbReference type="Proteomes" id="UP000298138">
    <property type="component" value="Unassembled WGS sequence"/>
</dbReference>
<keyword evidence="3" id="KW-1185">Reference proteome</keyword>
<reference evidence="2 3" key="1">
    <citation type="submission" date="2019-04" db="EMBL/GenBank/DDBJ databases">
        <title>Comparative genomics and transcriptomics to analyze fruiting body development in filamentous ascomycetes.</title>
        <authorList>
            <consortium name="DOE Joint Genome Institute"/>
            <person name="Lutkenhaus R."/>
            <person name="Traeger S."/>
            <person name="Breuer J."/>
            <person name="Kuo A."/>
            <person name="Lipzen A."/>
            <person name="Pangilinan J."/>
            <person name="Dilworth D."/>
            <person name="Sandor L."/>
            <person name="Poggeler S."/>
            <person name="Barry K."/>
            <person name="Grigoriev I.V."/>
            <person name="Nowrousian M."/>
        </authorList>
    </citation>
    <scope>NUCLEOTIDE SEQUENCE [LARGE SCALE GENOMIC DNA]</scope>
    <source>
        <strain evidence="2 3">CBS 389.68</strain>
    </source>
</reference>
<feature type="compositionally biased region" description="Basic and acidic residues" evidence="1">
    <location>
        <begin position="91"/>
        <end position="102"/>
    </location>
</feature>
<protein>
    <submittedName>
        <fullName evidence="2">Uncharacterized protein</fullName>
    </submittedName>
</protein>
<evidence type="ECO:0000313" key="2">
    <source>
        <dbReference type="EMBL" id="TGZ81678.1"/>
    </source>
</evidence>